<dbReference type="AlphaFoldDB" id="A0A167Q5L6"/>
<name>A0A167Q5L6_CORFA</name>
<evidence type="ECO:0000313" key="2">
    <source>
        <dbReference type="EMBL" id="OAA57316.1"/>
    </source>
</evidence>
<evidence type="ECO:0000313" key="3">
    <source>
        <dbReference type="Proteomes" id="UP000076744"/>
    </source>
</evidence>
<comment type="caution">
    <text evidence="2">The sequence shown here is derived from an EMBL/GenBank/DDBJ whole genome shotgun (WGS) entry which is preliminary data.</text>
</comment>
<dbReference type="PANTHER" id="PTHR43544">
    <property type="entry name" value="SHORT-CHAIN DEHYDROGENASE/REDUCTASE"/>
    <property type="match status" value="1"/>
</dbReference>
<organism evidence="2 3">
    <name type="scientific">Cordyceps fumosorosea (strain ARSEF 2679)</name>
    <name type="common">Isaria fumosorosea</name>
    <dbReference type="NCBI Taxonomy" id="1081104"/>
    <lineage>
        <taxon>Eukaryota</taxon>
        <taxon>Fungi</taxon>
        <taxon>Dikarya</taxon>
        <taxon>Ascomycota</taxon>
        <taxon>Pezizomycotina</taxon>
        <taxon>Sordariomycetes</taxon>
        <taxon>Hypocreomycetidae</taxon>
        <taxon>Hypocreales</taxon>
        <taxon>Cordycipitaceae</taxon>
        <taxon>Cordyceps</taxon>
    </lineage>
</organism>
<dbReference type="Pfam" id="PF00106">
    <property type="entry name" value="adh_short"/>
    <property type="match status" value="1"/>
</dbReference>
<proteinExistence type="inferred from homology"/>
<accession>A0A167Q5L6</accession>
<gene>
    <name evidence="2" type="ORF">ISF_07237</name>
</gene>
<reference evidence="2 3" key="1">
    <citation type="journal article" date="2016" name="Genome Biol. Evol.">
        <title>Divergent and convergent evolution of fungal pathogenicity.</title>
        <authorList>
            <person name="Shang Y."/>
            <person name="Xiao G."/>
            <person name="Zheng P."/>
            <person name="Cen K."/>
            <person name="Zhan S."/>
            <person name="Wang C."/>
        </authorList>
    </citation>
    <scope>NUCLEOTIDE SEQUENCE [LARGE SCALE GENOMIC DNA]</scope>
    <source>
        <strain evidence="2 3">ARSEF 2679</strain>
    </source>
</reference>
<dbReference type="InterPro" id="IPR002347">
    <property type="entry name" value="SDR_fam"/>
</dbReference>
<dbReference type="PANTHER" id="PTHR43544:SF26">
    <property type="entry name" value="SHORT CHAIN DEHYDROGENASE_REDUCTASE FAMILY OXIDOREDUCTASE (JCVI)"/>
    <property type="match status" value="1"/>
</dbReference>
<sequence>MASPTIVLITGASRGIGRGIFELYAAKPNHTLIAANRNPEDGPSQELLKLPTAAGTTVQLVKVDATDDDDARKAVETLKSRGIDHIDTLIANAGKATAWPKLQDAKIADIQDHINTNVYGFVRLYQAVLPLLKASKDARLIMIGSSAAFLTASTNCVSVVHGQVTDNWNSENAIAFPNAVYGPTKILQHWYTKTIAIAEPWLTAFPIDPGFVQTEMGNRGARAFDLEQASITVDESVQGVVKVIDASTKETHSGKLFLWTGEEVPW</sequence>
<dbReference type="OrthoDB" id="9876299at2759"/>
<dbReference type="RefSeq" id="XP_018702118.1">
    <property type="nucleotide sequence ID" value="XM_018850840.1"/>
</dbReference>
<dbReference type="GO" id="GO:0005737">
    <property type="term" value="C:cytoplasm"/>
    <property type="evidence" value="ECO:0007669"/>
    <property type="project" value="TreeGrafter"/>
</dbReference>
<dbReference type="GeneID" id="30023529"/>
<evidence type="ECO:0000256" key="1">
    <source>
        <dbReference type="ARBA" id="ARBA00006484"/>
    </source>
</evidence>
<dbReference type="SUPFAM" id="SSF51735">
    <property type="entry name" value="NAD(P)-binding Rossmann-fold domains"/>
    <property type="match status" value="1"/>
</dbReference>
<dbReference type="GO" id="GO:0016491">
    <property type="term" value="F:oxidoreductase activity"/>
    <property type="evidence" value="ECO:0007669"/>
    <property type="project" value="TreeGrafter"/>
</dbReference>
<dbReference type="Proteomes" id="UP000076744">
    <property type="component" value="Unassembled WGS sequence"/>
</dbReference>
<dbReference type="PRINTS" id="PR00081">
    <property type="entry name" value="GDHRDH"/>
</dbReference>
<dbReference type="EMBL" id="AZHB01000020">
    <property type="protein sequence ID" value="OAA57316.1"/>
    <property type="molecule type" value="Genomic_DNA"/>
</dbReference>
<comment type="similarity">
    <text evidence="1">Belongs to the short-chain dehydrogenases/reductases (SDR) family.</text>
</comment>
<dbReference type="InterPro" id="IPR036291">
    <property type="entry name" value="NAD(P)-bd_dom_sf"/>
</dbReference>
<dbReference type="InterPro" id="IPR051468">
    <property type="entry name" value="Fungal_SecMetab_SDRs"/>
</dbReference>
<protein>
    <submittedName>
        <fullName evidence="2">Short-chain dehydrogenase/reductase SDR</fullName>
    </submittedName>
</protein>
<keyword evidence="3" id="KW-1185">Reference proteome</keyword>
<dbReference type="Gene3D" id="3.40.50.720">
    <property type="entry name" value="NAD(P)-binding Rossmann-like Domain"/>
    <property type="match status" value="1"/>
</dbReference>